<dbReference type="Gene3D" id="1.20.120.550">
    <property type="entry name" value="Membrane associated eicosanoid/glutathione metabolism-like domain"/>
    <property type="match status" value="1"/>
</dbReference>
<dbReference type="AlphaFoldDB" id="A0A7S2YMZ8"/>
<sequence length="146" mass="16480">MDSSVHPGILAAAQITAAYSTLYSMTFVNILICKKYYAKQARARGQDFDRYTSLDMRPADRLQANFMEWTPAFLGPLWSLALTHQLDAGACIMAWTYLGLRTLYFGLVLNYGVHPTGMNRPLWAATFPGYACLTYLQIQALRLLWA</sequence>
<dbReference type="InterPro" id="IPR001129">
    <property type="entry name" value="Membr-assoc_MAPEG"/>
</dbReference>
<proteinExistence type="predicted"/>
<name>A0A7S2YMZ8_9STRA</name>
<dbReference type="GO" id="GO:0016020">
    <property type="term" value="C:membrane"/>
    <property type="evidence" value="ECO:0007669"/>
    <property type="project" value="UniProtKB-SubCell"/>
</dbReference>
<dbReference type="InterPro" id="IPR023352">
    <property type="entry name" value="MAPEG-like_dom_sf"/>
</dbReference>
<protein>
    <submittedName>
        <fullName evidence="6">Uncharacterized protein</fullName>
    </submittedName>
</protein>
<keyword evidence="4 5" id="KW-0472">Membrane</keyword>
<evidence type="ECO:0000313" key="6">
    <source>
        <dbReference type="EMBL" id="CAD9984855.1"/>
    </source>
</evidence>
<dbReference type="SUPFAM" id="SSF161084">
    <property type="entry name" value="MAPEG domain-like"/>
    <property type="match status" value="1"/>
</dbReference>
<gene>
    <name evidence="6" type="ORF">APAL1065_LOCUS21867</name>
</gene>
<keyword evidence="2 5" id="KW-0812">Transmembrane</keyword>
<evidence type="ECO:0000256" key="4">
    <source>
        <dbReference type="ARBA" id="ARBA00023136"/>
    </source>
</evidence>
<evidence type="ECO:0000256" key="3">
    <source>
        <dbReference type="ARBA" id="ARBA00022989"/>
    </source>
</evidence>
<evidence type="ECO:0000256" key="5">
    <source>
        <dbReference type="SAM" id="Phobius"/>
    </source>
</evidence>
<organism evidence="6">
    <name type="scientific">Entomoneis paludosa</name>
    <dbReference type="NCBI Taxonomy" id="265537"/>
    <lineage>
        <taxon>Eukaryota</taxon>
        <taxon>Sar</taxon>
        <taxon>Stramenopiles</taxon>
        <taxon>Ochrophyta</taxon>
        <taxon>Bacillariophyta</taxon>
        <taxon>Bacillariophyceae</taxon>
        <taxon>Bacillariophycidae</taxon>
        <taxon>Entomoneidaceae</taxon>
        <taxon>Entomoneis</taxon>
    </lineage>
</organism>
<comment type="subcellular location">
    <subcellularLocation>
        <location evidence="1">Membrane</location>
    </subcellularLocation>
</comment>
<feature type="transmembrane region" description="Helical" evidence="5">
    <location>
        <begin position="12"/>
        <end position="32"/>
    </location>
</feature>
<evidence type="ECO:0000256" key="2">
    <source>
        <dbReference type="ARBA" id="ARBA00022692"/>
    </source>
</evidence>
<dbReference type="Pfam" id="PF01124">
    <property type="entry name" value="MAPEG"/>
    <property type="match status" value="1"/>
</dbReference>
<keyword evidence="3 5" id="KW-1133">Transmembrane helix</keyword>
<dbReference type="EMBL" id="HBHT01032549">
    <property type="protein sequence ID" value="CAD9984855.1"/>
    <property type="molecule type" value="Transcribed_RNA"/>
</dbReference>
<evidence type="ECO:0000256" key="1">
    <source>
        <dbReference type="ARBA" id="ARBA00004370"/>
    </source>
</evidence>
<reference evidence="6" key="1">
    <citation type="submission" date="2021-01" db="EMBL/GenBank/DDBJ databases">
        <authorList>
            <person name="Corre E."/>
            <person name="Pelletier E."/>
            <person name="Niang G."/>
            <person name="Scheremetjew M."/>
            <person name="Finn R."/>
            <person name="Kale V."/>
            <person name="Holt S."/>
            <person name="Cochrane G."/>
            <person name="Meng A."/>
            <person name="Brown T."/>
            <person name="Cohen L."/>
        </authorList>
    </citation>
    <scope>NUCLEOTIDE SEQUENCE</scope>
    <source>
        <strain evidence="6">CCMP125</strain>
    </source>
</reference>
<accession>A0A7S2YMZ8</accession>